<dbReference type="Proteomes" id="UP001064971">
    <property type="component" value="Chromosome"/>
</dbReference>
<dbReference type="InterPro" id="IPR001387">
    <property type="entry name" value="Cro/C1-type_HTH"/>
</dbReference>
<name>A0ABM8AAH7_9DEIO</name>
<dbReference type="RefSeq" id="WP_264776521.1">
    <property type="nucleotide sequence ID" value="NZ_AP026560.1"/>
</dbReference>
<dbReference type="Pfam" id="PF13443">
    <property type="entry name" value="HTH_26"/>
    <property type="match status" value="1"/>
</dbReference>
<proteinExistence type="predicted"/>
<evidence type="ECO:0000259" key="1">
    <source>
        <dbReference type="Pfam" id="PF13443"/>
    </source>
</evidence>
<dbReference type="EMBL" id="AP026560">
    <property type="protein sequence ID" value="BDP40701.1"/>
    <property type="molecule type" value="Genomic_DNA"/>
</dbReference>
<reference evidence="2" key="1">
    <citation type="submission" date="2022-07" db="EMBL/GenBank/DDBJ databases">
        <title>Complete Genome Sequence of the Radioresistant Bacterium Deinococcus aetherius ST0316, Isolated from the Air Dust collected in Lower Stratosphere above Japan.</title>
        <authorList>
            <person name="Satoh K."/>
            <person name="Hagiwara K."/>
            <person name="Katsumata K."/>
            <person name="Kubo A."/>
            <person name="Yokobori S."/>
            <person name="Yamagishi A."/>
            <person name="Oono Y."/>
            <person name="Narumi I."/>
        </authorList>
    </citation>
    <scope>NUCLEOTIDE SEQUENCE</scope>
    <source>
        <strain evidence="2">ST0316</strain>
    </source>
</reference>
<evidence type="ECO:0000313" key="2">
    <source>
        <dbReference type="EMBL" id="BDP40701.1"/>
    </source>
</evidence>
<keyword evidence="3" id="KW-1185">Reference proteome</keyword>
<accession>A0ABM8AAH7</accession>
<protein>
    <recommendedName>
        <fullName evidence="1">HTH cro/C1-type domain-containing protein</fullName>
    </recommendedName>
</protein>
<sequence length="126" mass="13873">MEIRLKFGELLNERKVTPNRLAQRHGLARNTVYALAHPEPGRVRVDLNVLAAVMAAVEAETGRPVTLGDVLELRPGIPVTPGDPRGYRDLIGLFGEEDGPGDISARHDEYLNAALEEDLRRESGPR</sequence>
<feature type="domain" description="HTH cro/C1-type" evidence="1">
    <location>
        <begin position="9"/>
        <end position="56"/>
    </location>
</feature>
<evidence type="ECO:0000313" key="3">
    <source>
        <dbReference type="Proteomes" id="UP001064971"/>
    </source>
</evidence>
<organism evidence="2 3">
    <name type="scientific">Deinococcus aetherius</name>
    <dbReference type="NCBI Taxonomy" id="200252"/>
    <lineage>
        <taxon>Bacteria</taxon>
        <taxon>Thermotogati</taxon>
        <taxon>Deinococcota</taxon>
        <taxon>Deinococci</taxon>
        <taxon>Deinococcales</taxon>
        <taxon>Deinococcaceae</taxon>
        <taxon>Deinococcus</taxon>
    </lineage>
</organism>
<gene>
    <name evidence="2" type="ORF">DAETH_06700</name>
</gene>